<dbReference type="Pfam" id="PF25137">
    <property type="entry name" value="ADH_Fe_C"/>
    <property type="match status" value="1"/>
</dbReference>
<dbReference type="GO" id="GO:0004022">
    <property type="term" value="F:alcohol dehydrogenase (NAD+) activity"/>
    <property type="evidence" value="ECO:0007669"/>
    <property type="project" value="TreeGrafter"/>
</dbReference>
<dbReference type="AlphaFoldDB" id="A0A0P8C4P2"/>
<dbReference type="InterPro" id="IPR056798">
    <property type="entry name" value="ADH_Fe_C"/>
</dbReference>
<dbReference type="GO" id="GO:0046872">
    <property type="term" value="F:metal ion binding"/>
    <property type="evidence" value="ECO:0007669"/>
    <property type="project" value="InterPro"/>
</dbReference>
<dbReference type="PANTHER" id="PTHR11496">
    <property type="entry name" value="ALCOHOL DEHYDROGENASE"/>
    <property type="match status" value="1"/>
</dbReference>
<dbReference type="InterPro" id="IPR018211">
    <property type="entry name" value="ADH_Fe_CS"/>
</dbReference>
<dbReference type="InterPro" id="IPR001670">
    <property type="entry name" value="ADH_Fe/GldA"/>
</dbReference>
<feature type="domain" description="Fe-containing alcohol dehydrogenase-like C-terminal" evidence="5">
    <location>
        <begin position="246"/>
        <end position="407"/>
    </location>
</feature>
<gene>
    <name evidence="6" type="ORF">HLUCCA11_05570</name>
</gene>
<proteinExistence type="inferred from homology"/>
<evidence type="ECO:0000256" key="3">
    <source>
        <dbReference type="ARBA" id="ARBA00023027"/>
    </source>
</evidence>
<evidence type="ECO:0000313" key="6">
    <source>
        <dbReference type="EMBL" id="KPQ36636.1"/>
    </source>
</evidence>
<dbReference type="SUPFAM" id="SSF56796">
    <property type="entry name" value="Dehydroquinate synthase-like"/>
    <property type="match status" value="1"/>
</dbReference>
<keyword evidence="3" id="KW-0520">NAD</keyword>
<dbReference type="PANTHER" id="PTHR11496:SF102">
    <property type="entry name" value="ALCOHOL DEHYDROGENASE 4"/>
    <property type="match status" value="1"/>
</dbReference>
<protein>
    <submittedName>
        <fullName evidence="6">Alcohol dehydrogenase, class IV</fullName>
    </submittedName>
</protein>
<feature type="domain" description="Alcohol dehydrogenase iron-type/glycerol dehydrogenase GldA" evidence="4">
    <location>
        <begin position="11"/>
        <end position="180"/>
    </location>
</feature>
<dbReference type="Pfam" id="PF00465">
    <property type="entry name" value="Fe-ADH"/>
    <property type="match status" value="1"/>
</dbReference>
<comment type="caution">
    <text evidence="6">The sequence shown here is derived from an EMBL/GenBank/DDBJ whole genome shotgun (WGS) entry which is preliminary data.</text>
</comment>
<evidence type="ECO:0000259" key="5">
    <source>
        <dbReference type="Pfam" id="PF25137"/>
    </source>
</evidence>
<dbReference type="PATRIC" id="fig|1666911.3.peg.3319"/>
<sequence>MVTALTTYNFPTKIRFGPGARLELTKTLNNLGIQRPLIVTDRDVAQLPWFADIEGDLETFESETFSDLWGNPVVSQVNQGVAAYTAHKADGIVAVGGGAPMDVAKAIALMAHHPGHLFDYEDEAATRPIDQPIAPIVAIPTTAGTGSEVGRSAVISDDKTHAKKIIFDPQLLPRVVLADPTLLLGLPAKITAATGMDALTHLIEAFLAKGDNPLCDGIALEGIYLVSQHLQNSVNFAQQIAAKNSLNEAAQDSLDEAVDEAVDEAAHISARSGMLNASMMGAIAFQKGLGVTHSCAHALSTICDTHHGLANGVMLPAAMRFNLDAAPEKFLRMARVVNPSASNGAALIDWIVELSAAIGMPHSLNELGVFSATTIEQLVTVAIQDACHPFNPKPVTEKDFYAIYQDALVAA</sequence>
<evidence type="ECO:0000256" key="1">
    <source>
        <dbReference type="ARBA" id="ARBA00007358"/>
    </source>
</evidence>
<keyword evidence="2" id="KW-0560">Oxidoreductase</keyword>
<dbReference type="Proteomes" id="UP000050465">
    <property type="component" value="Unassembled WGS sequence"/>
</dbReference>
<accession>A0A0P8C4P2</accession>
<dbReference type="CDD" id="cd14861">
    <property type="entry name" value="Fe-ADH-like"/>
    <property type="match status" value="1"/>
</dbReference>
<dbReference type="EMBL" id="LJZR01000005">
    <property type="protein sequence ID" value="KPQ36636.1"/>
    <property type="molecule type" value="Genomic_DNA"/>
</dbReference>
<dbReference type="Gene3D" id="3.40.50.1970">
    <property type="match status" value="1"/>
</dbReference>
<dbReference type="PROSITE" id="PS00913">
    <property type="entry name" value="ADH_IRON_1"/>
    <property type="match status" value="1"/>
</dbReference>
<name>A0A0P8C4P2_9CYAN</name>
<dbReference type="InterPro" id="IPR039697">
    <property type="entry name" value="Alcohol_dehydrogenase_Fe"/>
</dbReference>
<dbReference type="Gene3D" id="1.20.1090.10">
    <property type="entry name" value="Dehydroquinate synthase-like - alpha domain"/>
    <property type="match status" value="1"/>
</dbReference>
<evidence type="ECO:0000313" key="7">
    <source>
        <dbReference type="Proteomes" id="UP000050465"/>
    </source>
</evidence>
<evidence type="ECO:0000259" key="4">
    <source>
        <dbReference type="Pfam" id="PF00465"/>
    </source>
</evidence>
<evidence type="ECO:0000256" key="2">
    <source>
        <dbReference type="ARBA" id="ARBA00023002"/>
    </source>
</evidence>
<organism evidence="6 7">
    <name type="scientific">Phormidesmis priestleyi Ana</name>
    <dbReference type="NCBI Taxonomy" id="1666911"/>
    <lineage>
        <taxon>Bacteria</taxon>
        <taxon>Bacillati</taxon>
        <taxon>Cyanobacteriota</taxon>
        <taxon>Cyanophyceae</taxon>
        <taxon>Leptolyngbyales</taxon>
        <taxon>Leptolyngbyaceae</taxon>
        <taxon>Phormidesmis</taxon>
    </lineage>
</organism>
<dbReference type="FunFam" id="3.40.50.1970:FF:000003">
    <property type="entry name" value="Alcohol dehydrogenase, iron-containing"/>
    <property type="match status" value="1"/>
</dbReference>
<dbReference type="STRING" id="1666911.HLUCCA11_05570"/>
<reference evidence="6 7" key="1">
    <citation type="submission" date="2015-09" db="EMBL/GenBank/DDBJ databases">
        <title>Identification and resolution of microdiversity through metagenomic sequencing of parallel consortia.</title>
        <authorList>
            <person name="Nelson W.C."/>
            <person name="Romine M.F."/>
            <person name="Lindemann S.R."/>
        </authorList>
    </citation>
    <scope>NUCLEOTIDE SEQUENCE [LARGE SCALE GENOMIC DNA]</scope>
    <source>
        <strain evidence="6">Ana</strain>
    </source>
</reference>
<comment type="similarity">
    <text evidence="1">Belongs to the iron-containing alcohol dehydrogenase family.</text>
</comment>